<dbReference type="GO" id="GO:0000725">
    <property type="term" value="P:recombinational repair"/>
    <property type="evidence" value="ECO:0007669"/>
    <property type="project" value="TreeGrafter"/>
</dbReference>
<organism evidence="17 18">
    <name type="scientific">Petrotoga olearia DSM 13574</name>
    <dbReference type="NCBI Taxonomy" id="1122955"/>
    <lineage>
        <taxon>Bacteria</taxon>
        <taxon>Thermotogati</taxon>
        <taxon>Thermotogota</taxon>
        <taxon>Thermotogae</taxon>
        <taxon>Petrotogales</taxon>
        <taxon>Petrotogaceae</taxon>
        <taxon>Petrotoga</taxon>
    </lineage>
</organism>
<dbReference type="RefSeq" id="WP_103066856.1">
    <property type="nucleotide sequence ID" value="NZ_AZRL01000012.1"/>
</dbReference>
<evidence type="ECO:0000256" key="10">
    <source>
        <dbReference type="ARBA" id="ARBA00023235"/>
    </source>
</evidence>
<evidence type="ECO:0000256" key="6">
    <source>
        <dbReference type="ARBA" id="ARBA00022839"/>
    </source>
</evidence>
<evidence type="ECO:0000256" key="5">
    <source>
        <dbReference type="ARBA" id="ARBA00022806"/>
    </source>
</evidence>
<evidence type="ECO:0000256" key="12">
    <source>
        <dbReference type="ARBA" id="ARBA00034808"/>
    </source>
</evidence>
<dbReference type="GO" id="GO:0003677">
    <property type="term" value="F:DNA binding"/>
    <property type="evidence" value="ECO:0007669"/>
    <property type="project" value="UniProtKB-KW"/>
</dbReference>
<dbReference type="InterPro" id="IPR000212">
    <property type="entry name" value="DNA_helicase_UvrD/REP"/>
</dbReference>
<dbReference type="GO" id="GO:0005524">
    <property type="term" value="F:ATP binding"/>
    <property type="evidence" value="ECO:0007669"/>
    <property type="project" value="UniProtKB-UniRule"/>
</dbReference>
<keyword evidence="6" id="KW-0269">Exonuclease</keyword>
<evidence type="ECO:0000256" key="3">
    <source>
        <dbReference type="ARBA" id="ARBA00022763"/>
    </source>
</evidence>
<dbReference type="EMBL" id="AZRL01000012">
    <property type="protein sequence ID" value="PNR96555.1"/>
    <property type="molecule type" value="Genomic_DNA"/>
</dbReference>
<evidence type="ECO:0000313" key="18">
    <source>
        <dbReference type="Proteomes" id="UP000236434"/>
    </source>
</evidence>
<evidence type="ECO:0000259" key="15">
    <source>
        <dbReference type="PROSITE" id="PS51198"/>
    </source>
</evidence>
<keyword evidence="7 14" id="KW-0067">ATP-binding</keyword>
<evidence type="ECO:0000256" key="1">
    <source>
        <dbReference type="ARBA" id="ARBA00022722"/>
    </source>
</evidence>
<dbReference type="InterPro" id="IPR011604">
    <property type="entry name" value="PDDEXK-like_dom_sf"/>
</dbReference>
<dbReference type="InterPro" id="IPR027417">
    <property type="entry name" value="P-loop_NTPase"/>
</dbReference>
<dbReference type="PROSITE" id="PS51198">
    <property type="entry name" value="UVRD_HELICASE_ATP_BIND"/>
    <property type="match status" value="1"/>
</dbReference>
<dbReference type="Pfam" id="PF00580">
    <property type="entry name" value="UvrD-helicase"/>
    <property type="match status" value="1"/>
</dbReference>
<protein>
    <recommendedName>
        <fullName evidence="12">DNA 3'-5' helicase</fullName>
        <ecNumber evidence="12">5.6.2.4</ecNumber>
    </recommendedName>
</protein>
<dbReference type="InterPro" id="IPR014017">
    <property type="entry name" value="DNA_helicase_UvrD-like_C"/>
</dbReference>
<dbReference type="PROSITE" id="PS51217">
    <property type="entry name" value="UVRD_HELICASE_CTER"/>
    <property type="match status" value="1"/>
</dbReference>
<dbReference type="EC" id="5.6.2.4" evidence="12"/>
<dbReference type="Pfam" id="PF13361">
    <property type="entry name" value="UvrD_C"/>
    <property type="match status" value="1"/>
</dbReference>
<evidence type="ECO:0000256" key="4">
    <source>
        <dbReference type="ARBA" id="ARBA00022801"/>
    </source>
</evidence>
<reference evidence="17 18" key="1">
    <citation type="submission" date="2013-12" db="EMBL/GenBank/DDBJ databases">
        <title>Comparative genomics of Petrotoga isolates.</title>
        <authorList>
            <person name="Nesbo C.L."/>
            <person name="Charchuk R."/>
            <person name="Chow K."/>
        </authorList>
    </citation>
    <scope>NUCLEOTIDE SEQUENCE [LARGE SCALE GENOMIC DNA]</scope>
    <source>
        <strain evidence="17 18">DSM 13574</strain>
    </source>
</reference>
<keyword evidence="9" id="KW-0234">DNA repair</keyword>
<comment type="caution">
    <text evidence="17">The sequence shown here is derived from an EMBL/GenBank/DDBJ whole genome shotgun (WGS) entry which is preliminary data.</text>
</comment>
<dbReference type="InterPro" id="IPR014016">
    <property type="entry name" value="UvrD-like_ATP-bd"/>
</dbReference>
<evidence type="ECO:0000256" key="2">
    <source>
        <dbReference type="ARBA" id="ARBA00022741"/>
    </source>
</evidence>
<dbReference type="Proteomes" id="UP000236434">
    <property type="component" value="Unassembled WGS sequence"/>
</dbReference>
<evidence type="ECO:0000256" key="14">
    <source>
        <dbReference type="PROSITE-ProRule" id="PRU00560"/>
    </source>
</evidence>
<evidence type="ECO:0000256" key="13">
    <source>
        <dbReference type="ARBA" id="ARBA00048988"/>
    </source>
</evidence>
<dbReference type="GO" id="GO:0033202">
    <property type="term" value="C:DNA helicase complex"/>
    <property type="evidence" value="ECO:0007669"/>
    <property type="project" value="TreeGrafter"/>
</dbReference>
<evidence type="ECO:0000256" key="9">
    <source>
        <dbReference type="ARBA" id="ARBA00023204"/>
    </source>
</evidence>
<comment type="catalytic activity">
    <reaction evidence="11">
        <text>Couples ATP hydrolysis with the unwinding of duplex DNA by translocating in the 3'-5' direction.</text>
        <dbReference type="EC" id="5.6.2.4"/>
    </reaction>
</comment>
<sequence>MSVKKVDVYKEIDNPNRNFFISASAGTGKTYILTQYFIKVLEKNFPNSEIVDNILTVTFTNKAASEMKNRIMEEVSNKLDKSSPPYGASKLEWNRYWNEVKINLSRSWIKTIDSFCSRIIRENNISMGVDPNFSIISDFQRDREVERSVYSALRVSLEIYQDKDIDWLNFLSTKRKEKIEKYVETLNREKTKFKESFKNILSEIGLDKFEKIIQDVVSNWRIEMSRVLLTSDLELADKELSELYKNFLWLVKIISLIASEFYLGLTIDNFLYDFKAVLEKVVEEFENNPDLLKKYQNKFKYIIVDEFQDTNYLQKEIFDKLHTTDNYFFYVGDRKQSIYRFRGADVSVFSRSLTEAQNSDEEVLLGKLTKNRRSHQQIINFANHLSEASLFKRENLQMEGIDPKLLENLSFQEEDISEPEIPPQETEAIPTLSEDDTKRVKYILIEPTDENGLNNQENRLAIEIETLAKVIKKLLGQEMDFKVRKNNKVYYERRKIEPKDIAVLSKELKNTEKILRTTFFKYNIPFYIFGSKSFYNRPEIQAIFAALNSIQNPFNDYQFVRYMMSLLVGMSFQDLSKLVEKSQGSFFETFEKIKNEFPEDVVESYKVLKKYKDLKYYLTPSSILKGIINDNNYFSKLALTNDPEVSISNIKKLINQAEEYNNMANSFSELVRFLKNASNISEEEASIEDETSNSVKVMTIHKSKGLEFPIVLMIGLHHSISGTKNGSYAEFSIPNADGNRYYLLKNVFKDSVENSDHWLLKWFKNNDFLDKTEANRLVYVGITRAKDLLIPILVSNERADTLNNFFLTLKNSNTIDIIQSNNIQQPKEKSPEPLNKDEENALFKDIPQQNLKDLTNLSYKKYIAPTYIIKEIKSEELELIEDLNGALISPSSSFDSTNIFSDQELIFRGSFLHSKLRSAQNISHIKYMVENEELPQGFDELDIVKRAFTPSENKIIKNEWRLMKKLNIGKKEYMLFGIPDKVIIEKGDIEILDYKYSDLKDPKKINDYKFQILFYLYLLADFGNPKKGHIISIKTLQEPITFEYDPQFEDRLILHLSKEGGNYEFR</sequence>
<keyword evidence="8" id="KW-0238">DNA-binding</keyword>
<dbReference type="GO" id="GO:0004527">
    <property type="term" value="F:exonuclease activity"/>
    <property type="evidence" value="ECO:0007669"/>
    <property type="project" value="UniProtKB-KW"/>
</dbReference>
<dbReference type="Gene3D" id="1.10.486.10">
    <property type="entry name" value="PCRA, domain 4"/>
    <property type="match status" value="1"/>
</dbReference>
<dbReference type="OrthoDB" id="9810135at2"/>
<evidence type="ECO:0000256" key="8">
    <source>
        <dbReference type="ARBA" id="ARBA00023125"/>
    </source>
</evidence>
<evidence type="ECO:0000313" key="17">
    <source>
        <dbReference type="EMBL" id="PNR96555.1"/>
    </source>
</evidence>
<dbReference type="PANTHER" id="PTHR11070:SF48">
    <property type="entry name" value="ATP-DEPENDENT HELICASE_NUCLEASE SUBUNIT A"/>
    <property type="match status" value="1"/>
</dbReference>
<feature type="domain" description="UvrD-like helicase ATP-binding" evidence="15">
    <location>
        <begin position="2"/>
        <end position="375"/>
    </location>
</feature>
<dbReference type="Gene3D" id="3.40.50.300">
    <property type="entry name" value="P-loop containing nucleotide triphosphate hydrolases"/>
    <property type="match status" value="3"/>
</dbReference>
<dbReference type="GO" id="GO:0043138">
    <property type="term" value="F:3'-5' DNA helicase activity"/>
    <property type="evidence" value="ECO:0007669"/>
    <property type="project" value="UniProtKB-EC"/>
</dbReference>
<evidence type="ECO:0000256" key="11">
    <source>
        <dbReference type="ARBA" id="ARBA00034617"/>
    </source>
</evidence>
<comment type="catalytic activity">
    <reaction evidence="13">
        <text>ATP + H2O = ADP + phosphate + H(+)</text>
        <dbReference type="Rhea" id="RHEA:13065"/>
        <dbReference type="ChEBI" id="CHEBI:15377"/>
        <dbReference type="ChEBI" id="CHEBI:15378"/>
        <dbReference type="ChEBI" id="CHEBI:30616"/>
        <dbReference type="ChEBI" id="CHEBI:43474"/>
        <dbReference type="ChEBI" id="CHEBI:456216"/>
        <dbReference type="EC" id="5.6.2.4"/>
    </reaction>
</comment>
<keyword evidence="5 14" id="KW-0347">Helicase</keyword>
<dbReference type="GO" id="GO:0005829">
    <property type="term" value="C:cytosol"/>
    <property type="evidence" value="ECO:0007669"/>
    <property type="project" value="TreeGrafter"/>
</dbReference>
<keyword evidence="10" id="KW-0413">Isomerase</keyword>
<evidence type="ECO:0000259" key="16">
    <source>
        <dbReference type="PROSITE" id="PS51217"/>
    </source>
</evidence>
<gene>
    <name evidence="17" type="ORF">X929_04650</name>
</gene>
<feature type="domain" description="UvrD-like helicase C-terminal" evidence="16">
    <location>
        <begin position="423"/>
        <end position="705"/>
    </location>
</feature>
<name>A0A2K1P178_9BACT</name>
<keyword evidence="1" id="KW-0540">Nuclease</keyword>
<accession>A0A2K1P178</accession>
<dbReference type="AlphaFoldDB" id="A0A2K1P178"/>
<dbReference type="SUPFAM" id="SSF52540">
    <property type="entry name" value="P-loop containing nucleoside triphosphate hydrolases"/>
    <property type="match status" value="1"/>
</dbReference>
<evidence type="ECO:0000256" key="7">
    <source>
        <dbReference type="ARBA" id="ARBA00022840"/>
    </source>
</evidence>
<dbReference type="PANTHER" id="PTHR11070">
    <property type="entry name" value="UVRD / RECB / PCRA DNA HELICASE FAMILY MEMBER"/>
    <property type="match status" value="1"/>
</dbReference>
<keyword evidence="3" id="KW-0227">DNA damage</keyword>
<dbReference type="Gene3D" id="3.90.320.10">
    <property type="match status" value="1"/>
</dbReference>
<feature type="binding site" evidence="14">
    <location>
        <begin position="23"/>
        <end position="30"/>
    </location>
    <ligand>
        <name>ATP</name>
        <dbReference type="ChEBI" id="CHEBI:30616"/>
    </ligand>
</feature>
<proteinExistence type="predicted"/>
<keyword evidence="4 14" id="KW-0378">Hydrolase</keyword>
<keyword evidence="2 14" id="KW-0547">Nucleotide-binding</keyword>